<evidence type="ECO:0000256" key="2">
    <source>
        <dbReference type="ARBA" id="ARBA00022792"/>
    </source>
</evidence>
<reference evidence="8" key="1">
    <citation type="submission" date="2020-06" db="EMBL/GenBank/DDBJ databases">
        <authorList>
            <person name="Li T."/>
            <person name="Hu X."/>
            <person name="Zhang T."/>
            <person name="Song X."/>
            <person name="Zhang H."/>
            <person name="Dai N."/>
            <person name="Sheng W."/>
            <person name="Hou X."/>
            <person name="Wei L."/>
        </authorList>
    </citation>
    <scope>NUCLEOTIDE SEQUENCE</scope>
    <source>
        <strain evidence="8">G01</strain>
        <tissue evidence="8">Leaf</tissue>
    </source>
</reference>
<evidence type="ECO:0000256" key="1">
    <source>
        <dbReference type="ARBA" id="ARBA00004273"/>
    </source>
</evidence>
<feature type="transmembrane region" description="Helical" evidence="7">
    <location>
        <begin position="87"/>
        <end position="105"/>
    </location>
</feature>
<dbReference type="PANTHER" id="PTHR11504">
    <property type="entry name" value="CYTOCHROME C OXIDASE POLYPEPTIDE VIA"/>
    <property type="match status" value="1"/>
</dbReference>
<feature type="compositionally biased region" description="Low complexity" evidence="6">
    <location>
        <begin position="24"/>
        <end position="34"/>
    </location>
</feature>
<comment type="subcellular location">
    <subcellularLocation>
        <location evidence="1">Mitochondrion inner membrane</location>
    </subcellularLocation>
</comment>
<keyword evidence="2" id="KW-0999">Mitochondrion inner membrane</keyword>
<proteinExistence type="predicted"/>
<evidence type="ECO:0000256" key="4">
    <source>
        <dbReference type="ARBA" id="ARBA00023128"/>
    </source>
</evidence>
<dbReference type="InterPro" id="IPR001349">
    <property type="entry name" value="Cyt_c_oxidase_su6a"/>
</dbReference>
<organism evidence="8">
    <name type="scientific">Sesamum angustifolium</name>
    <dbReference type="NCBI Taxonomy" id="2727405"/>
    <lineage>
        <taxon>Eukaryota</taxon>
        <taxon>Viridiplantae</taxon>
        <taxon>Streptophyta</taxon>
        <taxon>Embryophyta</taxon>
        <taxon>Tracheophyta</taxon>
        <taxon>Spermatophyta</taxon>
        <taxon>Magnoliopsida</taxon>
        <taxon>eudicotyledons</taxon>
        <taxon>Gunneridae</taxon>
        <taxon>Pentapetalae</taxon>
        <taxon>asterids</taxon>
        <taxon>lamiids</taxon>
        <taxon>Lamiales</taxon>
        <taxon>Pedaliaceae</taxon>
        <taxon>Sesamum</taxon>
    </lineage>
</organism>
<protein>
    <submittedName>
        <fullName evidence="8">Cytochrome c oxidase subunita, mitochondrial</fullName>
    </submittedName>
</protein>
<dbReference type="EMBL" id="JACGWK010000001">
    <property type="protein sequence ID" value="KAL0381488.1"/>
    <property type="molecule type" value="Genomic_DNA"/>
</dbReference>
<feature type="region of interest" description="Disordered" evidence="6">
    <location>
        <begin position="13"/>
        <end position="40"/>
    </location>
</feature>
<evidence type="ECO:0000256" key="3">
    <source>
        <dbReference type="ARBA" id="ARBA00022946"/>
    </source>
</evidence>
<keyword evidence="7" id="KW-0812">Transmembrane</keyword>
<dbReference type="GO" id="GO:0030234">
    <property type="term" value="F:enzyme regulator activity"/>
    <property type="evidence" value="ECO:0007669"/>
    <property type="project" value="TreeGrafter"/>
</dbReference>
<evidence type="ECO:0000256" key="6">
    <source>
        <dbReference type="SAM" id="MobiDB-lite"/>
    </source>
</evidence>
<keyword evidence="5 7" id="KW-0472">Membrane</keyword>
<keyword evidence="3" id="KW-0809">Transit peptide</keyword>
<evidence type="ECO:0000256" key="7">
    <source>
        <dbReference type="SAM" id="Phobius"/>
    </source>
</evidence>
<dbReference type="Gene3D" id="4.10.95.10">
    <property type="entry name" value="Cytochrome c oxidase, subunit VIa"/>
    <property type="match status" value="1"/>
</dbReference>
<evidence type="ECO:0000313" key="8">
    <source>
        <dbReference type="EMBL" id="KAL0381488.1"/>
    </source>
</evidence>
<evidence type="ECO:0000256" key="5">
    <source>
        <dbReference type="ARBA" id="ARBA00023136"/>
    </source>
</evidence>
<dbReference type="SUPFAM" id="SSF81411">
    <property type="entry name" value="Mitochondrial cytochrome c oxidase subunit VIa"/>
    <property type="match status" value="1"/>
</dbReference>
<keyword evidence="4" id="KW-0496">Mitochondrion</keyword>
<gene>
    <name evidence="8" type="ORF">Sangu_0213100</name>
</gene>
<dbReference type="GO" id="GO:0005743">
    <property type="term" value="C:mitochondrial inner membrane"/>
    <property type="evidence" value="ECO:0007669"/>
    <property type="project" value="UniProtKB-SubCell"/>
</dbReference>
<accession>A0AAW2RNH8</accession>
<dbReference type="InterPro" id="IPR036418">
    <property type="entry name" value="Cyt_c_oxidase_su6a_sf"/>
</dbReference>
<dbReference type="AlphaFoldDB" id="A0AAW2RNH8"/>
<dbReference type="GO" id="GO:0006123">
    <property type="term" value="P:mitochondrial electron transport, cytochrome c to oxygen"/>
    <property type="evidence" value="ECO:0007669"/>
    <property type="project" value="TreeGrafter"/>
</dbReference>
<dbReference type="PIRSF" id="PIRSF000277">
    <property type="entry name" value="COX6A1"/>
    <property type="match status" value="1"/>
</dbReference>
<keyword evidence="7" id="KW-1133">Transmembrane helix</keyword>
<reference evidence="8" key="2">
    <citation type="journal article" date="2024" name="Plant">
        <title>Genomic evolution and insights into agronomic trait innovations of Sesamum species.</title>
        <authorList>
            <person name="Miao H."/>
            <person name="Wang L."/>
            <person name="Qu L."/>
            <person name="Liu H."/>
            <person name="Sun Y."/>
            <person name="Le M."/>
            <person name="Wang Q."/>
            <person name="Wei S."/>
            <person name="Zheng Y."/>
            <person name="Lin W."/>
            <person name="Duan Y."/>
            <person name="Cao H."/>
            <person name="Xiong S."/>
            <person name="Wang X."/>
            <person name="Wei L."/>
            <person name="Li C."/>
            <person name="Ma Q."/>
            <person name="Ju M."/>
            <person name="Zhao R."/>
            <person name="Li G."/>
            <person name="Mu C."/>
            <person name="Tian Q."/>
            <person name="Mei H."/>
            <person name="Zhang T."/>
            <person name="Gao T."/>
            <person name="Zhang H."/>
        </authorList>
    </citation>
    <scope>NUCLEOTIDE SEQUENCE</scope>
    <source>
        <strain evidence="8">G01</strain>
    </source>
</reference>
<comment type="caution">
    <text evidence="8">The sequence shown here is derived from an EMBL/GenBank/DDBJ whole genome shotgun (WGS) entry which is preliminary data.</text>
</comment>
<name>A0AAW2RNH8_9LAMI</name>
<dbReference type="FunFam" id="4.10.95.10:FF:000002">
    <property type="entry name" value="Cytochrome c oxidase subunit Via"/>
    <property type="match status" value="1"/>
</dbReference>
<dbReference type="PANTHER" id="PTHR11504:SF0">
    <property type="entry name" value="CYTOCHROME C OXIDASE SUBUNIT"/>
    <property type="match status" value="1"/>
</dbReference>
<sequence>MATAIVRSGLRSALRGGASAPRVSAASKRSFASSSHHDEAAEASKWEKITYLAIAACSVLSIYNLSKGHPHHELPPPYQYLHIRNKEFPWGTLIMILLGVWLTYFL</sequence>